<dbReference type="Proteomes" id="UP001372338">
    <property type="component" value="Unassembled WGS sequence"/>
</dbReference>
<name>A0AAN9EHX4_CROPI</name>
<dbReference type="Gene3D" id="1.20.1280.50">
    <property type="match status" value="1"/>
</dbReference>
<accession>A0AAN9EHX4</accession>
<reference evidence="2 3" key="1">
    <citation type="submission" date="2024-01" db="EMBL/GenBank/DDBJ databases">
        <title>The genomes of 5 underutilized Papilionoideae crops provide insights into root nodulation and disease resistanc.</title>
        <authorList>
            <person name="Yuan L."/>
        </authorList>
    </citation>
    <scope>NUCLEOTIDE SEQUENCE [LARGE SCALE GENOMIC DNA]</scope>
    <source>
        <strain evidence="2">ZHUSHIDOU_FW_LH</strain>
        <tissue evidence="2">Leaf</tissue>
    </source>
</reference>
<dbReference type="EMBL" id="JAYWIO010000006">
    <property type="protein sequence ID" value="KAK7256685.1"/>
    <property type="molecule type" value="Genomic_DNA"/>
</dbReference>
<dbReference type="InterPro" id="IPR032675">
    <property type="entry name" value="LRR_dom_sf"/>
</dbReference>
<dbReference type="InterPro" id="IPR001810">
    <property type="entry name" value="F-box_dom"/>
</dbReference>
<keyword evidence="3" id="KW-1185">Reference proteome</keyword>
<gene>
    <name evidence="2" type="ORF">RIF29_30141</name>
</gene>
<evidence type="ECO:0000313" key="2">
    <source>
        <dbReference type="EMBL" id="KAK7256685.1"/>
    </source>
</evidence>
<dbReference type="SUPFAM" id="SSF52047">
    <property type="entry name" value="RNI-like"/>
    <property type="match status" value="1"/>
</dbReference>
<dbReference type="AlphaFoldDB" id="A0AAN9EHX4"/>
<organism evidence="2 3">
    <name type="scientific">Crotalaria pallida</name>
    <name type="common">Smooth rattlebox</name>
    <name type="synonym">Crotalaria striata</name>
    <dbReference type="NCBI Taxonomy" id="3830"/>
    <lineage>
        <taxon>Eukaryota</taxon>
        <taxon>Viridiplantae</taxon>
        <taxon>Streptophyta</taxon>
        <taxon>Embryophyta</taxon>
        <taxon>Tracheophyta</taxon>
        <taxon>Spermatophyta</taxon>
        <taxon>Magnoliopsida</taxon>
        <taxon>eudicotyledons</taxon>
        <taxon>Gunneridae</taxon>
        <taxon>Pentapetalae</taxon>
        <taxon>rosids</taxon>
        <taxon>fabids</taxon>
        <taxon>Fabales</taxon>
        <taxon>Fabaceae</taxon>
        <taxon>Papilionoideae</taxon>
        <taxon>50 kb inversion clade</taxon>
        <taxon>genistoids sensu lato</taxon>
        <taxon>core genistoids</taxon>
        <taxon>Crotalarieae</taxon>
        <taxon>Crotalaria</taxon>
    </lineage>
</organism>
<protein>
    <recommendedName>
        <fullName evidence="1">F-box domain-containing protein</fullName>
    </recommendedName>
</protein>
<dbReference type="InterPro" id="IPR036047">
    <property type="entry name" value="F-box-like_dom_sf"/>
</dbReference>
<dbReference type="Pfam" id="PF12937">
    <property type="entry name" value="F-box-like"/>
    <property type="match status" value="1"/>
</dbReference>
<dbReference type="PANTHER" id="PTHR38926">
    <property type="entry name" value="F-BOX DOMAIN CONTAINING PROTEIN, EXPRESSED"/>
    <property type="match status" value="1"/>
</dbReference>
<dbReference type="SUPFAM" id="SSF81383">
    <property type="entry name" value="F-box domain"/>
    <property type="match status" value="1"/>
</dbReference>
<evidence type="ECO:0000313" key="3">
    <source>
        <dbReference type="Proteomes" id="UP001372338"/>
    </source>
</evidence>
<feature type="domain" description="F-box" evidence="1">
    <location>
        <begin position="17"/>
        <end position="58"/>
    </location>
</feature>
<proteinExistence type="predicted"/>
<dbReference type="Gene3D" id="3.80.10.10">
    <property type="entry name" value="Ribonuclease Inhibitor"/>
    <property type="match status" value="1"/>
</dbReference>
<dbReference type="PANTHER" id="PTHR38926:SF10">
    <property type="entry name" value="F-BOX DOMAIN-CONTAINING PROTEIN"/>
    <property type="match status" value="1"/>
</dbReference>
<sequence length="304" mass="35222">MKKSKSDIKNYNEHFCHDILVRIFMALNVANLAVVSMVCKSWQRASRDPILWYKVDLRGMHTYSLNIPKTLCAWSNKHSRVKMNQFLKYALDLSNGHTKCLIFNFYIYLRDVHLISAAKRTPNLKRLVLPYNGHVSKLGIDLAMMSWTYLESITITSITGQQHIFSAIGRHCKYISEIKFTCNFEEYHADALITNTPRLKIISIRTKSVNVNALIRILQFLKDLEVINICHSIIWDKPAGSHLDLYNIRDLEKVLDISLLRKLLFCQSNRCRYCKNISNNNGSKGLYGVLEDIWCQDDILPLAH</sequence>
<comment type="caution">
    <text evidence="2">The sequence shown here is derived from an EMBL/GenBank/DDBJ whole genome shotgun (WGS) entry which is preliminary data.</text>
</comment>
<evidence type="ECO:0000259" key="1">
    <source>
        <dbReference type="Pfam" id="PF12937"/>
    </source>
</evidence>